<keyword evidence="2" id="KW-0378">Hydrolase</keyword>
<dbReference type="PANTHER" id="PTHR30023:SF0">
    <property type="entry name" value="PENICILLIN-SENSITIVE CARBOXYPEPTIDASE A"/>
    <property type="match status" value="1"/>
</dbReference>
<dbReference type="InterPro" id="IPR000667">
    <property type="entry name" value="Peptidase_S13"/>
</dbReference>
<dbReference type="EMBL" id="JBHUNF010000010">
    <property type="protein sequence ID" value="MFD2675530.1"/>
    <property type="molecule type" value="Genomic_DNA"/>
</dbReference>
<evidence type="ECO:0000256" key="1">
    <source>
        <dbReference type="ARBA" id="ARBA00006096"/>
    </source>
</evidence>
<dbReference type="Gene3D" id="3.40.710.10">
    <property type="entry name" value="DD-peptidase/beta-lactamase superfamily"/>
    <property type="match status" value="2"/>
</dbReference>
<dbReference type="InterPro" id="IPR012338">
    <property type="entry name" value="Beta-lactam/transpept-like"/>
</dbReference>
<name>A0ABW5RL81_9MICO</name>
<keyword evidence="4" id="KW-1185">Reference proteome</keyword>
<gene>
    <name evidence="3" type="ORF">ACFSUQ_09540</name>
</gene>
<dbReference type="RefSeq" id="WP_083524679.1">
    <property type="nucleotide sequence ID" value="NZ_JBHUNF010000010.1"/>
</dbReference>
<dbReference type="SUPFAM" id="SSF56601">
    <property type="entry name" value="beta-lactamase/transpeptidase-like"/>
    <property type="match status" value="1"/>
</dbReference>
<comment type="similarity">
    <text evidence="1">Belongs to the peptidase S13 family.</text>
</comment>
<dbReference type="Pfam" id="PF02113">
    <property type="entry name" value="Peptidase_S13"/>
    <property type="match status" value="2"/>
</dbReference>
<evidence type="ECO:0000313" key="4">
    <source>
        <dbReference type="Proteomes" id="UP001597453"/>
    </source>
</evidence>
<keyword evidence="3" id="KW-0121">Carboxypeptidase</keyword>
<dbReference type="PANTHER" id="PTHR30023">
    <property type="entry name" value="D-ALANYL-D-ALANINE CARBOXYPEPTIDASE"/>
    <property type="match status" value="1"/>
</dbReference>
<proteinExistence type="inferred from homology"/>
<evidence type="ECO:0000256" key="2">
    <source>
        <dbReference type="ARBA" id="ARBA00022801"/>
    </source>
</evidence>
<protein>
    <submittedName>
        <fullName evidence="3">D-alanyl-D-alanine carboxypeptidase/D-alanyl-D-alanine-endopeptidase</fullName>
    </submittedName>
</protein>
<organism evidence="3 4">
    <name type="scientific">Gulosibacter bifidus</name>
    <dbReference type="NCBI Taxonomy" id="272239"/>
    <lineage>
        <taxon>Bacteria</taxon>
        <taxon>Bacillati</taxon>
        <taxon>Actinomycetota</taxon>
        <taxon>Actinomycetes</taxon>
        <taxon>Micrococcales</taxon>
        <taxon>Microbacteriaceae</taxon>
        <taxon>Gulosibacter</taxon>
    </lineage>
</organism>
<sequence>MHATARGGRRLGAVVAAIVALPLGLGAGVAAAWGGAGELFVADATPTPTETPMPPLPSASIDPAPPRTCSITGTVTQPNALDAHGLVENAETGEVLFDYGAEQPTPTASVMKLVTATTAMYELGPDTRFETKVYPGETEGTYVLVGGGDPTLRAGGPSVYGDRAPSLDDLAGQLRERGIRVQRIGYDESLFTGAQWHPSWHEHDRADGAVGDVSALMVDAGRQDPAAHYSPRTRTPAQDATNAFAQKLGVANAGAQTPKAGSEPVATVQSVTVRDLVHELLLNSDNIIGEALARHVAISRGTGSDFAAISEAQVQVLRELEVPTDAFNGADGSGMSLENRATALTIMGIVELIQRDEHGLGELREYLPQNQISGTLKDRLPGIPSGQVQAKTGWTDEVFGLAGFMTLADGTRLRFAVFVAIPPASGQRTTLDNRDALDAIITDIYQCGTGLRGSIRTVSV</sequence>
<dbReference type="Proteomes" id="UP001597453">
    <property type="component" value="Unassembled WGS sequence"/>
</dbReference>
<reference evidence="4" key="1">
    <citation type="journal article" date="2019" name="Int. J. Syst. Evol. Microbiol.">
        <title>The Global Catalogue of Microorganisms (GCM) 10K type strain sequencing project: providing services to taxonomists for standard genome sequencing and annotation.</title>
        <authorList>
            <consortium name="The Broad Institute Genomics Platform"/>
            <consortium name="The Broad Institute Genome Sequencing Center for Infectious Disease"/>
            <person name="Wu L."/>
            <person name="Ma J."/>
        </authorList>
    </citation>
    <scope>NUCLEOTIDE SEQUENCE [LARGE SCALE GENOMIC DNA]</scope>
    <source>
        <strain evidence="4">TISTR 1511</strain>
    </source>
</reference>
<keyword evidence="3" id="KW-0645">Protease</keyword>
<dbReference type="GO" id="GO:0004180">
    <property type="term" value="F:carboxypeptidase activity"/>
    <property type="evidence" value="ECO:0007669"/>
    <property type="project" value="UniProtKB-KW"/>
</dbReference>
<accession>A0ABW5RL81</accession>
<dbReference type="PRINTS" id="PR00922">
    <property type="entry name" value="DADACBPTASE3"/>
</dbReference>
<comment type="caution">
    <text evidence="3">The sequence shown here is derived from an EMBL/GenBank/DDBJ whole genome shotgun (WGS) entry which is preliminary data.</text>
</comment>
<evidence type="ECO:0000313" key="3">
    <source>
        <dbReference type="EMBL" id="MFD2675530.1"/>
    </source>
</evidence>